<proteinExistence type="predicted"/>
<dbReference type="InterPro" id="IPR035069">
    <property type="entry name" value="TTHA1013/TTHA0281-like"/>
</dbReference>
<dbReference type="PANTHER" id="PTHR34504:SF4">
    <property type="entry name" value="ANTITOXIN HICB"/>
    <property type="match status" value="1"/>
</dbReference>
<sequence>MQYPATLTPDEGGGFVVTFRDIPEAITQGNTEAEALEMAADALLTSMDFYFEDKRPVPPPSKAKKGEQLVALPASAAAKVLLLNEMLAQQVRPTDLAARMDTTKQEVNRLLDLGHTTKIDRVEEALAALGKRLELSLA</sequence>
<dbReference type="KEGG" id="cpau:EHF44_10480"/>
<evidence type="ECO:0000313" key="3">
    <source>
        <dbReference type="Proteomes" id="UP000270411"/>
    </source>
</evidence>
<dbReference type="InterPro" id="IPR051404">
    <property type="entry name" value="TA_system_antitoxin"/>
</dbReference>
<dbReference type="PANTHER" id="PTHR34504">
    <property type="entry name" value="ANTITOXIN HICB"/>
    <property type="match status" value="1"/>
</dbReference>
<feature type="domain" description="HicB-like antitoxin of toxin-antitoxin system" evidence="1">
    <location>
        <begin position="3"/>
        <end position="64"/>
    </location>
</feature>
<accession>A0A3G8H081</accession>
<dbReference type="Pfam" id="PF15919">
    <property type="entry name" value="HicB_lk_antitox"/>
    <property type="match status" value="1"/>
</dbReference>
<dbReference type="Gene3D" id="3.30.160.250">
    <property type="match status" value="1"/>
</dbReference>
<reference evidence="3" key="1">
    <citation type="submission" date="2018-11" db="EMBL/GenBank/DDBJ databases">
        <title>FDA dAtabase for Regulatory Grade micrObial Sequences (FDA-ARGOS): Supporting development and validation of Infectious Disease Dx tests.</title>
        <authorList>
            <person name="Goldberg B."/>
            <person name="Campos J."/>
            <person name="Tallon L."/>
            <person name="Sadzewicz L."/>
            <person name="Zhao X."/>
            <person name="Vavikolanu K."/>
            <person name="Mehta A."/>
            <person name="Aluvathingal J."/>
            <person name="Nadendla S."/>
            <person name="Geyer C."/>
            <person name="Nandy P."/>
            <person name="Yan Y."/>
            <person name="Sichtig H."/>
        </authorList>
    </citation>
    <scope>NUCLEOTIDE SEQUENCE [LARGE SCALE GENOMIC DNA]</scope>
    <source>
        <strain evidence="3">FDAARGOS_614</strain>
    </source>
</reference>
<dbReference type="AlphaFoldDB" id="A0A3G8H081"/>
<organism evidence="2 3">
    <name type="scientific">Cupriavidus pauculus</name>
    <dbReference type="NCBI Taxonomy" id="82633"/>
    <lineage>
        <taxon>Bacteria</taxon>
        <taxon>Pseudomonadati</taxon>
        <taxon>Pseudomonadota</taxon>
        <taxon>Betaproteobacteria</taxon>
        <taxon>Burkholderiales</taxon>
        <taxon>Burkholderiaceae</taxon>
        <taxon>Cupriavidus</taxon>
    </lineage>
</organism>
<evidence type="ECO:0000259" key="1">
    <source>
        <dbReference type="Pfam" id="PF15919"/>
    </source>
</evidence>
<protein>
    <submittedName>
        <fullName evidence="2">Type II toxin-antitoxin system HicB family antitoxin</fullName>
    </submittedName>
</protein>
<dbReference type="SUPFAM" id="SSF143100">
    <property type="entry name" value="TTHA1013/TTHA0281-like"/>
    <property type="match status" value="1"/>
</dbReference>
<dbReference type="RefSeq" id="WP_124683688.1">
    <property type="nucleotide sequence ID" value="NZ_CP033969.1"/>
</dbReference>
<evidence type="ECO:0000313" key="2">
    <source>
        <dbReference type="EMBL" id="AZG13837.1"/>
    </source>
</evidence>
<dbReference type="InterPro" id="IPR031807">
    <property type="entry name" value="HicB-like"/>
</dbReference>
<dbReference type="OrthoDB" id="5772151at2"/>
<name>A0A3G8H081_9BURK</name>
<gene>
    <name evidence="2" type="ORF">EHF44_10480</name>
</gene>
<dbReference type="Proteomes" id="UP000270411">
    <property type="component" value="Chromosome 1"/>
</dbReference>
<dbReference type="EMBL" id="CP033969">
    <property type="protein sequence ID" value="AZG13837.1"/>
    <property type="molecule type" value="Genomic_DNA"/>
</dbReference>